<dbReference type="AlphaFoldDB" id="A0A4Z0NZB4"/>
<gene>
    <name evidence="1" type="ORF">EU556_25870</name>
</gene>
<evidence type="ECO:0000313" key="1">
    <source>
        <dbReference type="EMBL" id="TGE03347.1"/>
    </source>
</evidence>
<dbReference type="Proteomes" id="UP000298337">
    <property type="component" value="Unassembled WGS sequence"/>
</dbReference>
<reference evidence="1 2" key="1">
    <citation type="submission" date="2019-04" db="EMBL/GenBank/DDBJ databases">
        <authorList>
            <person name="Feng G."/>
            <person name="Zhang J."/>
            <person name="Zhu H."/>
        </authorList>
    </citation>
    <scope>NUCLEOTIDE SEQUENCE [LARGE SCALE GENOMIC DNA]</scope>
    <source>
        <strain evidence="1 2">92R-1</strain>
    </source>
</reference>
<evidence type="ECO:0008006" key="3">
    <source>
        <dbReference type="Google" id="ProtNLM"/>
    </source>
</evidence>
<dbReference type="EMBL" id="SRLA01000009">
    <property type="protein sequence ID" value="TGE03347.1"/>
    <property type="molecule type" value="Genomic_DNA"/>
</dbReference>
<sequence>MSLVEAHAAGCLALSPQGVVMLTLEAGAVGLEAAQELFERALTLLKRSQRPKLLLDLRYSAGYEPPLLNWLVLDWAPRAIATGYLRQVAVLLATLPPVRLQATQFCLETQRRYGLVSRLFCAQPPATALEWLA</sequence>
<accession>A0A4Z0NZB4</accession>
<comment type="caution">
    <text evidence="1">The sequence shown here is derived from an EMBL/GenBank/DDBJ whole genome shotgun (WGS) entry which is preliminary data.</text>
</comment>
<organism evidence="1 2">
    <name type="scientific">Hymenobacter fodinae</name>
    <dbReference type="NCBI Taxonomy" id="2510796"/>
    <lineage>
        <taxon>Bacteria</taxon>
        <taxon>Pseudomonadati</taxon>
        <taxon>Bacteroidota</taxon>
        <taxon>Cytophagia</taxon>
        <taxon>Cytophagales</taxon>
        <taxon>Hymenobacteraceae</taxon>
        <taxon>Hymenobacter</taxon>
    </lineage>
</organism>
<evidence type="ECO:0000313" key="2">
    <source>
        <dbReference type="Proteomes" id="UP000298337"/>
    </source>
</evidence>
<proteinExistence type="predicted"/>
<keyword evidence="2" id="KW-1185">Reference proteome</keyword>
<name>A0A4Z0NZB4_9BACT</name>
<protein>
    <recommendedName>
        <fullName evidence="3">STAS/SEC14 domain-containing protein</fullName>
    </recommendedName>
</protein>
<dbReference type="RefSeq" id="WP_135437111.1">
    <property type="nucleotide sequence ID" value="NZ_SRLA01000009.1"/>
</dbReference>
<dbReference type="OrthoDB" id="881824at2"/>